<reference evidence="2 4" key="1">
    <citation type="submission" date="2018-02" db="EMBL/GenBank/DDBJ databases">
        <title>Genome sequence of the basidiomycete white-rot fungus Phlebia centrifuga.</title>
        <authorList>
            <person name="Granchi Z."/>
            <person name="Peng M."/>
            <person name="de Vries R.P."/>
            <person name="Hilden K."/>
            <person name="Makela M.R."/>
            <person name="Grigoriev I."/>
            <person name="Riley R."/>
        </authorList>
    </citation>
    <scope>NUCLEOTIDE SEQUENCE [LARGE SCALE GENOMIC DNA]</scope>
    <source>
        <strain evidence="2 4">FBCC195</strain>
    </source>
</reference>
<feature type="compositionally biased region" description="Polar residues" evidence="1">
    <location>
        <begin position="253"/>
        <end position="268"/>
    </location>
</feature>
<sequence length="425" mass="47701">MDQRATMVSRAGTFNIPLASSVQHHFQQQQQQQQPQQQVQHQRQAPISVQTNGGRPYYAQEQPTQADTQRMEESLKRSVTLVFWYKANSDPIRLHQEITTFPLFQLSHFTQLITDLGLSPTGYVDAYNSMACTWEQQTITTVRVVDHHQRLLYRTRKSLLEGLGDHDCPGLDHEIRLQNPSAIGPLKTSVKRPAPDTSSAEPPSKHYRTSHSGATSNPSVYPQSLSTPRMNGISGTSPPSHPTSSPVIHPGSSYETQYPQPNSTTPPNGSAEKIPLHPHPPLKRWPNDYAVCEISAGFQKMDELINQSPALTQKAAFERVFGCRYVKSTVCRHRGVWKRSNKGLREQFERMGTDEGALWGEFVKKTDYRRDVQRQGFKLQEVEVEDQQMDYGMDSTMEAINLSLVDSMNGGLSDDQSSLGALGQG</sequence>
<organism evidence="2 4">
    <name type="scientific">Hermanssonia centrifuga</name>
    <dbReference type="NCBI Taxonomy" id="98765"/>
    <lineage>
        <taxon>Eukaryota</taxon>
        <taxon>Fungi</taxon>
        <taxon>Dikarya</taxon>
        <taxon>Basidiomycota</taxon>
        <taxon>Agaricomycotina</taxon>
        <taxon>Agaricomycetes</taxon>
        <taxon>Polyporales</taxon>
        <taxon>Meruliaceae</taxon>
        <taxon>Hermanssonia</taxon>
    </lineage>
</organism>
<gene>
    <name evidence="3" type="ORF">PHLCEN_2v4922</name>
    <name evidence="2" type="ORF">PHLCEN_2v5812</name>
</gene>
<dbReference type="AlphaFoldDB" id="A0A2R6P1A9"/>
<accession>A0A2R6P1A9</accession>
<dbReference type="OrthoDB" id="128308at2759"/>
<protein>
    <submittedName>
        <fullName evidence="2">Uncharacterized protein</fullName>
    </submittedName>
</protein>
<keyword evidence="4" id="KW-1185">Reference proteome</keyword>
<evidence type="ECO:0000313" key="4">
    <source>
        <dbReference type="Proteomes" id="UP000186601"/>
    </source>
</evidence>
<name>A0A2R6P1A9_9APHY</name>
<feature type="region of interest" description="Disordered" evidence="1">
    <location>
        <begin position="22"/>
        <end position="69"/>
    </location>
</feature>
<feature type="compositionally biased region" description="Polar residues" evidence="1">
    <location>
        <begin position="210"/>
        <end position="229"/>
    </location>
</feature>
<evidence type="ECO:0000313" key="2">
    <source>
        <dbReference type="EMBL" id="PSR83163.1"/>
    </source>
</evidence>
<dbReference type="EMBL" id="MLYV02000498">
    <property type="protein sequence ID" value="PSR90360.1"/>
    <property type="molecule type" value="Genomic_DNA"/>
</dbReference>
<feature type="region of interest" description="Disordered" evidence="1">
    <location>
        <begin position="179"/>
        <end position="280"/>
    </location>
</feature>
<proteinExistence type="predicted"/>
<dbReference type="EMBL" id="MLYV02000565">
    <property type="protein sequence ID" value="PSR83163.1"/>
    <property type="molecule type" value="Genomic_DNA"/>
</dbReference>
<feature type="compositionally biased region" description="Low complexity" evidence="1">
    <location>
        <begin position="23"/>
        <end position="44"/>
    </location>
</feature>
<feature type="compositionally biased region" description="Low complexity" evidence="1">
    <location>
        <begin position="232"/>
        <end position="250"/>
    </location>
</feature>
<dbReference type="Proteomes" id="UP000186601">
    <property type="component" value="Unassembled WGS sequence"/>
</dbReference>
<evidence type="ECO:0000313" key="3">
    <source>
        <dbReference type="EMBL" id="PSR90360.1"/>
    </source>
</evidence>
<evidence type="ECO:0000256" key="1">
    <source>
        <dbReference type="SAM" id="MobiDB-lite"/>
    </source>
</evidence>
<comment type="caution">
    <text evidence="2">The sequence shown here is derived from an EMBL/GenBank/DDBJ whole genome shotgun (WGS) entry which is preliminary data.</text>
</comment>